<evidence type="ECO:0000313" key="3">
    <source>
        <dbReference type="EMBL" id="CCO20433.1"/>
    </source>
</evidence>
<name>K8FDF6_9CHLO</name>
<dbReference type="eggNOG" id="ENOG502S2ZG">
    <property type="taxonomic scope" value="Eukaryota"/>
</dbReference>
<evidence type="ECO:0000256" key="1">
    <source>
        <dbReference type="SAM" id="Coils"/>
    </source>
</evidence>
<dbReference type="Gene3D" id="3.40.50.150">
    <property type="entry name" value="Vaccinia Virus protein VP39"/>
    <property type="match status" value="1"/>
</dbReference>
<dbReference type="SUPFAM" id="SSF53335">
    <property type="entry name" value="S-adenosyl-L-methionine-dependent methyltransferases"/>
    <property type="match status" value="1"/>
</dbReference>
<sequence>MKRDEATVSNQNQQNLSSSLPGETTTMKISDALKKLDCLYLLDAFEERDVRTVLDLENVLMDKLLVSSSEVKEEDDREEDKDIEEEYMKKEVIEFIAEEFCFGEMKYAEKILEETKKELMTRKRNFNEEKKEKDTRTMTFGRMYSKTFLAKTTSLYDMHMGAENMGPFLYQLCRFTKPENVLEIGAGYTSVYLMQALRDNKKEIEVYERMREEHSCVVRNENPNGKDTPWSNEAYFSRKSEKRKTRETYEPQLHVVDNMAHAHTTAHLVKECSEELNVDDEENNFLVVHEADAFNPDLSATLAPGVQFDFLWIDLGAANRIETFLKNFWFRVKPGGYVAVHSTLTNSLSREWLEKMRMLARNGGKNADGSVSEYGVFETMSFLEPHKLFQNSFTIFQRRDAHPIDSSEYAEPVLTKFP</sequence>
<dbReference type="KEGG" id="bpg:Bathy17g00410"/>
<dbReference type="GeneID" id="19010942"/>
<dbReference type="RefSeq" id="XP_007508329.1">
    <property type="nucleotide sequence ID" value="XM_007508267.1"/>
</dbReference>
<dbReference type="EMBL" id="FO082262">
    <property type="protein sequence ID" value="CCO20433.1"/>
    <property type="molecule type" value="Genomic_DNA"/>
</dbReference>
<dbReference type="OrthoDB" id="69177at2759"/>
<gene>
    <name evidence="3" type="ordered locus">Bathy17g00410</name>
</gene>
<dbReference type="InterPro" id="IPR029063">
    <property type="entry name" value="SAM-dependent_MTases_sf"/>
</dbReference>
<accession>K8FDF6</accession>
<evidence type="ECO:0000256" key="2">
    <source>
        <dbReference type="SAM" id="MobiDB-lite"/>
    </source>
</evidence>
<feature type="coiled-coil region" evidence="1">
    <location>
        <begin position="109"/>
        <end position="136"/>
    </location>
</feature>
<dbReference type="Pfam" id="PF13578">
    <property type="entry name" value="Methyltransf_24"/>
    <property type="match status" value="1"/>
</dbReference>
<evidence type="ECO:0000313" key="4">
    <source>
        <dbReference type="Proteomes" id="UP000198341"/>
    </source>
</evidence>
<proteinExistence type="predicted"/>
<dbReference type="Proteomes" id="UP000198341">
    <property type="component" value="Chromosome 17"/>
</dbReference>
<feature type="compositionally biased region" description="Low complexity" evidence="2">
    <location>
        <begin position="9"/>
        <end position="20"/>
    </location>
</feature>
<protein>
    <submittedName>
        <fullName evidence="3">Uncharacterized protein</fullName>
    </submittedName>
</protein>
<organism evidence="3 4">
    <name type="scientific">Bathycoccus prasinos</name>
    <dbReference type="NCBI Taxonomy" id="41875"/>
    <lineage>
        <taxon>Eukaryota</taxon>
        <taxon>Viridiplantae</taxon>
        <taxon>Chlorophyta</taxon>
        <taxon>Mamiellophyceae</taxon>
        <taxon>Mamiellales</taxon>
        <taxon>Bathycoccaceae</taxon>
        <taxon>Bathycoccus</taxon>
    </lineage>
</organism>
<keyword evidence="4" id="KW-1185">Reference proteome</keyword>
<feature type="region of interest" description="Disordered" evidence="2">
    <location>
        <begin position="1"/>
        <end position="23"/>
    </location>
</feature>
<keyword evidence="1" id="KW-0175">Coiled coil</keyword>
<dbReference type="AlphaFoldDB" id="K8FDF6"/>
<reference evidence="3 4" key="1">
    <citation type="submission" date="2011-10" db="EMBL/GenBank/DDBJ databases">
        <authorList>
            <person name="Genoscope - CEA"/>
        </authorList>
    </citation>
    <scope>NUCLEOTIDE SEQUENCE [LARGE SCALE GENOMIC DNA]</scope>
    <source>
        <strain evidence="3 4">RCC 1105</strain>
    </source>
</reference>